<evidence type="ECO:0000313" key="1">
    <source>
        <dbReference type="EnsemblMetazoa" id="Aqu2.1.21597_001"/>
    </source>
</evidence>
<reference evidence="1" key="1">
    <citation type="submission" date="2017-05" db="UniProtKB">
        <authorList>
            <consortium name="EnsemblMetazoa"/>
        </authorList>
    </citation>
    <scope>IDENTIFICATION</scope>
</reference>
<dbReference type="InParanoid" id="A0A1X7U270"/>
<accession>A0A1X7U270</accession>
<sequence>LSMAEALSQSTCTTSKHPAVRQHYIVPESLPSGDFKAQCKYCSKSITASVK</sequence>
<name>A0A1X7U270_AMPQE</name>
<protein>
    <submittedName>
        <fullName evidence="1">Uncharacterized protein</fullName>
    </submittedName>
</protein>
<dbReference type="AlphaFoldDB" id="A0A1X7U270"/>
<dbReference type="OrthoDB" id="10046233at2759"/>
<dbReference type="EnsemblMetazoa" id="Aqu2.1.21597_001">
    <property type="protein sequence ID" value="Aqu2.1.21597_001"/>
    <property type="gene ID" value="Aqu2.1.21597"/>
</dbReference>
<organism evidence="1">
    <name type="scientific">Amphimedon queenslandica</name>
    <name type="common">Sponge</name>
    <dbReference type="NCBI Taxonomy" id="400682"/>
    <lineage>
        <taxon>Eukaryota</taxon>
        <taxon>Metazoa</taxon>
        <taxon>Porifera</taxon>
        <taxon>Demospongiae</taxon>
        <taxon>Heteroscleromorpha</taxon>
        <taxon>Haplosclerida</taxon>
        <taxon>Niphatidae</taxon>
        <taxon>Amphimedon</taxon>
    </lineage>
</organism>
<proteinExistence type="predicted"/>